<evidence type="ECO:0000313" key="2">
    <source>
        <dbReference type="Proteomes" id="UP001642464"/>
    </source>
</evidence>
<keyword evidence="2" id="KW-1185">Reference proteome</keyword>
<reference evidence="1 2" key="1">
    <citation type="submission" date="2024-02" db="EMBL/GenBank/DDBJ databases">
        <authorList>
            <person name="Chen Y."/>
            <person name="Shah S."/>
            <person name="Dougan E. K."/>
            <person name="Thang M."/>
            <person name="Chan C."/>
        </authorList>
    </citation>
    <scope>NUCLEOTIDE SEQUENCE [LARGE SCALE GENOMIC DNA]</scope>
</reference>
<protein>
    <submittedName>
        <fullName evidence="1">Centrosomal protein of 76 kDa</fullName>
    </submittedName>
</protein>
<dbReference type="Proteomes" id="UP001642464">
    <property type="component" value="Unassembled WGS sequence"/>
</dbReference>
<comment type="caution">
    <text evidence="1">The sequence shown here is derived from an EMBL/GenBank/DDBJ whole genome shotgun (WGS) entry which is preliminary data.</text>
</comment>
<sequence length="116" mass="13384">SDVDAFNLKLQQLVFGAEGLFSSWVDGRERSRAVGRIWRRTMSCLPREERSQRLSQSGCDWSCSLAQVLLRQPLGPSAFDSFLLQGSHWSFLLFCAIHWRFGQFRYGNPKLETLEI</sequence>
<proteinExistence type="predicted"/>
<dbReference type="EMBL" id="CAXAMM010017306">
    <property type="protein sequence ID" value="CAK9040829.1"/>
    <property type="molecule type" value="Genomic_DNA"/>
</dbReference>
<evidence type="ECO:0000313" key="1">
    <source>
        <dbReference type="EMBL" id="CAK9040829.1"/>
    </source>
</evidence>
<gene>
    <name evidence="1" type="ORF">SCF082_LOCUS23681</name>
</gene>
<organism evidence="1 2">
    <name type="scientific">Durusdinium trenchii</name>
    <dbReference type="NCBI Taxonomy" id="1381693"/>
    <lineage>
        <taxon>Eukaryota</taxon>
        <taxon>Sar</taxon>
        <taxon>Alveolata</taxon>
        <taxon>Dinophyceae</taxon>
        <taxon>Suessiales</taxon>
        <taxon>Symbiodiniaceae</taxon>
        <taxon>Durusdinium</taxon>
    </lineage>
</organism>
<feature type="non-terminal residue" evidence="1">
    <location>
        <position position="1"/>
    </location>
</feature>
<name>A0ABP0LNP6_9DINO</name>
<accession>A0ABP0LNP6</accession>